<feature type="transmembrane region" description="Helical" evidence="2">
    <location>
        <begin position="45"/>
        <end position="67"/>
    </location>
</feature>
<feature type="compositionally biased region" description="Basic and acidic residues" evidence="1">
    <location>
        <begin position="275"/>
        <end position="294"/>
    </location>
</feature>
<proteinExistence type="predicted"/>
<protein>
    <submittedName>
        <fullName evidence="3">Uncharacterized protein</fullName>
    </submittedName>
</protein>
<dbReference type="RefSeq" id="XP_006693838.1">
    <property type="nucleotide sequence ID" value="XM_006693775.1"/>
</dbReference>
<accession>G0S634</accession>
<feature type="region of interest" description="Disordered" evidence="1">
    <location>
        <begin position="246"/>
        <end position="320"/>
    </location>
</feature>
<keyword evidence="2" id="KW-0812">Transmembrane</keyword>
<dbReference type="EMBL" id="GL988041">
    <property type="protein sequence ID" value="EGS21542.1"/>
    <property type="molecule type" value="Genomic_DNA"/>
</dbReference>
<dbReference type="Proteomes" id="UP000008066">
    <property type="component" value="Unassembled WGS sequence"/>
</dbReference>
<dbReference type="HOGENOM" id="CLU_868790_0_0_1"/>
<evidence type="ECO:0000313" key="4">
    <source>
        <dbReference type="Proteomes" id="UP000008066"/>
    </source>
</evidence>
<feature type="region of interest" description="Disordered" evidence="1">
    <location>
        <begin position="117"/>
        <end position="137"/>
    </location>
</feature>
<organism evidence="4">
    <name type="scientific">Chaetomium thermophilum (strain DSM 1495 / CBS 144.50 / IMI 039719)</name>
    <name type="common">Thermochaetoides thermophila</name>
    <dbReference type="NCBI Taxonomy" id="759272"/>
    <lineage>
        <taxon>Eukaryota</taxon>
        <taxon>Fungi</taxon>
        <taxon>Dikarya</taxon>
        <taxon>Ascomycota</taxon>
        <taxon>Pezizomycotina</taxon>
        <taxon>Sordariomycetes</taxon>
        <taxon>Sordariomycetidae</taxon>
        <taxon>Sordariales</taxon>
        <taxon>Chaetomiaceae</taxon>
        <taxon>Thermochaetoides</taxon>
    </lineage>
</organism>
<keyword evidence="2" id="KW-1133">Transmembrane helix</keyword>
<dbReference type="KEGG" id="cthr:CTHT_0034020"/>
<evidence type="ECO:0000256" key="2">
    <source>
        <dbReference type="SAM" id="Phobius"/>
    </source>
</evidence>
<name>G0S634_CHATD</name>
<dbReference type="AlphaFoldDB" id="G0S634"/>
<reference evidence="3 4" key="1">
    <citation type="journal article" date="2011" name="Cell">
        <title>Insight into structure and assembly of the nuclear pore complex by utilizing the genome of a eukaryotic thermophile.</title>
        <authorList>
            <person name="Amlacher S."/>
            <person name="Sarges P."/>
            <person name="Flemming D."/>
            <person name="van Noort V."/>
            <person name="Kunze R."/>
            <person name="Devos D.P."/>
            <person name="Arumugam M."/>
            <person name="Bork P."/>
            <person name="Hurt E."/>
        </authorList>
    </citation>
    <scope>NUCLEOTIDE SEQUENCE [LARGE SCALE GENOMIC DNA]</scope>
    <source>
        <strain evidence="4">DSM 1495 / CBS 144.50 / IMI 039719</strain>
    </source>
</reference>
<evidence type="ECO:0000256" key="1">
    <source>
        <dbReference type="SAM" id="MobiDB-lite"/>
    </source>
</evidence>
<keyword evidence="4" id="KW-1185">Reference proteome</keyword>
<dbReference type="GeneID" id="18257440"/>
<sequence length="320" mass="35313">MVPVTATLAQAAETSTTKPTVTVTDKVFAMQYSVSSQKESLSPGAIAGITVACAVGIAILFGAILLIRRYVKRARDMAALRRSVRDSLNSPVPPPGTSEIPIATPTVAHDMNASWSAGDASVDTHTTTDSYYKPASRPYRPRRNIHESIALQEPSAFSLAKEQRFRPIAELNGPDLLIYRNKTLEDKNPWWKQRPCGDPRWYEPVTVPNEHVAPNVQLAPVGSSIDEPFPRIQRTILKPQTTIIHDNVPVSRPTPGPKKQRGWPLPEPDSEEETVVPRKGREENTEKAEVGMDKKGKRKVTVEANPRAKGHAIIQPDNFI</sequence>
<keyword evidence="2" id="KW-0472">Membrane</keyword>
<evidence type="ECO:0000313" key="3">
    <source>
        <dbReference type="EMBL" id="EGS21542.1"/>
    </source>
</evidence>
<gene>
    <name evidence="3" type="ORF">CTHT_0034020</name>
</gene>